<comment type="cofactor">
    <cofactor evidence="1">
        <name>pyridoxal 5'-phosphate</name>
        <dbReference type="ChEBI" id="CHEBI:597326"/>
    </cofactor>
</comment>
<dbReference type="InterPro" id="IPR015421">
    <property type="entry name" value="PyrdxlP-dep_Trfase_major"/>
</dbReference>
<dbReference type="SUPFAM" id="SSF53383">
    <property type="entry name" value="PLP-dependent transferases"/>
    <property type="match status" value="1"/>
</dbReference>
<evidence type="ECO:0000313" key="4">
    <source>
        <dbReference type="EMBL" id="SNR16554.1"/>
    </source>
</evidence>
<reference evidence="4 5" key="1">
    <citation type="submission" date="2017-07" db="EMBL/GenBank/DDBJ databases">
        <authorList>
            <person name="Sun Z.S."/>
            <person name="Albrecht U."/>
            <person name="Echele G."/>
            <person name="Lee C.C."/>
        </authorList>
    </citation>
    <scope>NUCLEOTIDE SEQUENCE [LARGE SCALE GENOMIC DNA]</scope>
    <source>
        <strain evidence="5">type strain: KCTC 22618</strain>
    </source>
</reference>
<organism evidence="4 5">
    <name type="scientific">Tenacibaculum jejuense</name>
    <dbReference type="NCBI Taxonomy" id="584609"/>
    <lineage>
        <taxon>Bacteria</taxon>
        <taxon>Pseudomonadati</taxon>
        <taxon>Bacteroidota</taxon>
        <taxon>Flavobacteriia</taxon>
        <taxon>Flavobacteriales</taxon>
        <taxon>Flavobacteriaceae</taxon>
        <taxon>Tenacibaculum</taxon>
    </lineage>
</organism>
<dbReference type="EC" id="4.1.1.81" evidence="4"/>
<dbReference type="AlphaFoldDB" id="A0A238UDI9"/>
<keyword evidence="2" id="KW-0663">Pyridoxal phosphate</keyword>
<name>A0A238UDI9_9FLAO</name>
<evidence type="ECO:0000259" key="3">
    <source>
        <dbReference type="Pfam" id="PF00155"/>
    </source>
</evidence>
<dbReference type="PANTHER" id="PTHR42885">
    <property type="entry name" value="HISTIDINOL-PHOSPHATE AMINOTRANSFERASE-RELATED"/>
    <property type="match status" value="1"/>
</dbReference>
<evidence type="ECO:0000256" key="2">
    <source>
        <dbReference type="ARBA" id="ARBA00022898"/>
    </source>
</evidence>
<dbReference type="KEGG" id="tje:TJEJU_2885"/>
<accession>A0A238UDI9</accession>
<dbReference type="CDD" id="cd00609">
    <property type="entry name" value="AAT_like"/>
    <property type="match status" value="1"/>
</dbReference>
<evidence type="ECO:0000313" key="5">
    <source>
        <dbReference type="Proteomes" id="UP000215214"/>
    </source>
</evidence>
<dbReference type="Gene3D" id="3.90.1150.10">
    <property type="entry name" value="Aspartate Aminotransferase, domain 1"/>
    <property type="match status" value="1"/>
</dbReference>
<keyword evidence="4" id="KW-0456">Lyase</keyword>
<dbReference type="Gene3D" id="3.40.640.10">
    <property type="entry name" value="Type I PLP-dependent aspartate aminotransferase-like (Major domain)"/>
    <property type="match status" value="1"/>
</dbReference>
<sequence length="340" mass="38537">MIEYGHGDDTHKFNGIDFKANFSSNVYNLGAHAELKEYLKKQLDLIESYPAPSSENFIQLLSKHHYISNQNCLVTNGATEAFYLITNTFYGSSATICTPSFSEYEQAGKANSLQLEFIDRKSVLQHKFTTKLAFICNPNNPDGFENTSEEIATVAKSYPDTYFIIDEAYTEFTSSSISCIDLLSKHPNIILVKSLTKLFCVPGLRLGYILSSSPIINKLLQHKMPWNVNSLALQAGEFIFKNYNKILPDFESYFSDAIALQNEINKLDGFEVIPTNTSYFLVRLSQPKASELKSYLVNSHQLLIRNASNFRTLDEHYIRIASQTPEKNALLIKALRSWNN</sequence>
<dbReference type="OrthoDB" id="9813612at2"/>
<proteinExistence type="predicted"/>
<dbReference type="PANTHER" id="PTHR42885:SF1">
    <property type="entry name" value="THREONINE-PHOSPHATE DECARBOXYLASE"/>
    <property type="match status" value="1"/>
</dbReference>
<dbReference type="Pfam" id="PF00155">
    <property type="entry name" value="Aminotran_1_2"/>
    <property type="match status" value="1"/>
</dbReference>
<gene>
    <name evidence="4" type="primary">cobC</name>
    <name evidence="4" type="ORF">TJEJU_2885</name>
</gene>
<dbReference type="GO" id="GO:0048472">
    <property type="term" value="F:threonine-phosphate decarboxylase activity"/>
    <property type="evidence" value="ECO:0007669"/>
    <property type="project" value="UniProtKB-EC"/>
</dbReference>
<dbReference type="InterPro" id="IPR004839">
    <property type="entry name" value="Aminotransferase_I/II_large"/>
</dbReference>
<keyword evidence="5" id="KW-1185">Reference proteome</keyword>
<dbReference type="InterPro" id="IPR015422">
    <property type="entry name" value="PyrdxlP-dep_Trfase_small"/>
</dbReference>
<dbReference type="GO" id="GO:0030170">
    <property type="term" value="F:pyridoxal phosphate binding"/>
    <property type="evidence" value="ECO:0007669"/>
    <property type="project" value="InterPro"/>
</dbReference>
<dbReference type="InterPro" id="IPR015424">
    <property type="entry name" value="PyrdxlP-dep_Trfase"/>
</dbReference>
<feature type="domain" description="Aminotransferase class I/classII large" evidence="3">
    <location>
        <begin position="20"/>
        <end position="335"/>
    </location>
</feature>
<dbReference type="EMBL" id="LT899436">
    <property type="protein sequence ID" value="SNR16554.1"/>
    <property type="molecule type" value="Genomic_DNA"/>
</dbReference>
<evidence type="ECO:0000256" key="1">
    <source>
        <dbReference type="ARBA" id="ARBA00001933"/>
    </source>
</evidence>
<protein>
    <submittedName>
        <fullName evidence="4">L-threonine 3-O-phosphate decarboxylase</fullName>
        <ecNumber evidence="4">4.1.1.81</ecNumber>
    </submittedName>
</protein>
<dbReference type="RefSeq" id="WP_095073196.1">
    <property type="nucleotide sequence ID" value="NZ_LT899436.1"/>
</dbReference>
<dbReference type="Proteomes" id="UP000215214">
    <property type="component" value="Chromosome TJEJU"/>
</dbReference>